<dbReference type="eggNOG" id="COG0847">
    <property type="taxonomic scope" value="Bacteria"/>
</dbReference>
<dbReference type="AlphaFoldDB" id="E4RRB7"/>
<accession>E4RRB7</accession>
<dbReference type="HOGENOM" id="CLU_061549_0_0_10"/>
<dbReference type="RefSeq" id="WP_013409482.1">
    <property type="nucleotide sequence ID" value="NC_014655.1"/>
</dbReference>
<feature type="domain" description="Exonuclease" evidence="1">
    <location>
        <begin position="11"/>
        <end position="178"/>
    </location>
</feature>
<dbReference type="Gene3D" id="3.30.420.10">
    <property type="entry name" value="Ribonuclease H-like superfamily/Ribonuclease H"/>
    <property type="match status" value="1"/>
</dbReference>
<organism evidence="2 3">
    <name type="scientific">Leadbetterella byssophila (strain DSM 17132 / JCM 16389 / KACC 11308 / NBRC 106382 / 4M15)</name>
    <dbReference type="NCBI Taxonomy" id="649349"/>
    <lineage>
        <taxon>Bacteria</taxon>
        <taxon>Pseudomonadati</taxon>
        <taxon>Bacteroidota</taxon>
        <taxon>Cytophagia</taxon>
        <taxon>Cytophagales</taxon>
        <taxon>Leadbetterellaceae</taxon>
        <taxon>Leadbetterella</taxon>
    </lineage>
</organism>
<dbReference type="GO" id="GO:0045004">
    <property type="term" value="P:DNA replication proofreading"/>
    <property type="evidence" value="ECO:0007669"/>
    <property type="project" value="TreeGrafter"/>
</dbReference>
<proteinExistence type="predicted"/>
<dbReference type="SMART" id="SM00479">
    <property type="entry name" value="EXOIII"/>
    <property type="match status" value="1"/>
</dbReference>
<dbReference type="InterPro" id="IPR013520">
    <property type="entry name" value="Ribonucl_H"/>
</dbReference>
<evidence type="ECO:0000259" key="1">
    <source>
        <dbReference type="SMART" id="SM00479"/>
    </source>
</evidence>
<dbReference type="InterPro" id="IPR012337">
    <property type="entry name" value="RNaseH-like_sf"/>
</dbReference>
<dbReference type="CDD" id="cd06127">
    <property type="entry name" value="DEDDh"/>
    <property type="match status" value="1"/>
</dbReference>
<dbReference type="InterPro" id="IPR036397">
    <property type="entry name" value="RNaseH_sf"/>
</dbReference>
<dbReference type="Proteomes" id="UP000007435">
    <property type="component" value="Chromosome"/>
</dbReference>
<dbReference type="PANTHER" id="PTHR30231">
    <property type="entry name" value="DNA POLYMERASE III SUBUNIT EPSILON"/>
    <property type="match status" value="1"/>
</dbReference>
<dbReference type="GO" id="GO:0008408">
    <property type="term" value="F:3'-5' exonuclease activity"/>
    <property type="evidence" value="ECO:0007669"/>
    <property type="project" value="TreeGrafter"/>
</dbReference>
<dbReference type="KEGG" id="lby:Lbys_2788"/>
<keyword evidence="2" id="KW-0540">Nuclease</keyword>
<dbReference type="Pfam" id="PF00929">
    <property type="entry name" value="RNase_T"/>
    <property type="match status" value="1"/>
</dbReference>
<dbReference type="GO" id="GO:0003676">
    <property type="term" value="F:nucleic acid binding"/>
    <property type="evidence" value="ECO:0007669"/>
    <property type="project" value="InterPro"/>
</dbReference>
<name>E4RRB7_LEAB4</name>
<protein>
    <submittedName>
        <fullName evidence="2">Exonuclease RNase T and DNA polymerase III</fullName>
    </submittedName>
</protein>
<dbReference type="EMBL" id="CP002305">
    <property type="protein sequence ID" value="ADQ18450.1"/>
    <property type="molecule type" value="Genomic_DNA"/>
</dbReference>
<keyword evidence="2" id="KW-0378">Hydrolase</keyword>
<dbReference type="SUPFAM" id="SSF53098">
    <property type="entry name" value="Ribonuclease H-like"/>
    <property type="match status" value="1"/>
</dbReference>
<evidence type="ECO:0000313" key="3">
    <source>
        <dbReference type="Proteomes" id="UP000007435"/>
    </source>
</evidence>
<evidence type="ECO:0000313" key="2">
    <source>
        <dbReference type="EMBL" id="ADQ18450.1"/>
    </source>
</evidence>
<reference key="1">
    <citation type="submission" date="2010-11" db="EMBL/GenBank/DDBJ databases">
        <title>The complete genome of Leadbetterella byssophila DSM 17132.</title>
        <authorList>
            <consortium name="US DOE Joint Genome Institute (JGI-PGF)"/>
            <person name="Lucas S."/>
            <person name="Copeland A."/>
            <person name="Lapidus A."/>
            <person name="Glavina del Rio T."/>
            <person name="Dalin E."/>
            <person name="Tice H."/>
            <person name="Bruce D."/>
            <person name="Goodwin L."/>
            <person name="Pitluck S."/>
            <person name="Kyrpides N."/>
            <person name="Mavromatis K."/>
            <person name="Ivanova N."/>
            <person name="Teshima H."/>
            <person name="Brettin T."/>
            <person name="Detter J.C."/>
            <person name="Han C."/>
            <person name="Tapia R."/>
            <person name="Land M."/>
            <person name="Hauser L."/>
            <person name="Markowitz V."/>
            <person name="Cheng J.-F."/>
            <person name="Hugenholtz P."/>
            <person name="Woyke T."/>
            <person name="Wu D."/>
            <person name="Tindall B."/>
            <person name="Pomrenke H.G."/>
            <person name="Brambilla E."/>
            <person name="Klenk H.-P."/>
            <person name="Eisen J.A."/>
        </authorList>
    </citation>
    <scope>NUCLEOTIDE SEQUENCE [LARGE SCALE GENOMIC DNA]</scope>
    <source>
        <strain>DSM 17132</strain>
    </source>
</reference>
<dbReference type="PANTHER" id="PTHR30231:SF41">
    <property type="entry name" value="DNA POLYMERASE III SUBUNIT EPSILON"/>
    <property type="match status" value="1"/>
</dbReference>
<reference evidence="2 3" key="2">
    <citation type="journal article" date="2011" name="Stand. Genomic Sci.">
        <title>Complete genome sequence of Leadbetterella byssophila type strain (4M15).</title>
        <authorList>
            <person name="Abt B."/>
            <person name="Teshima H."/>
            <person name="Lucas S."/>
            <person name="Lapidus A."/>
            <person name="Del Rio T.G."/>
            <person name="Nolan M."/>
            <person name="Tice H."/>
            <person name="Cheng J.F."/>
            <person name="Pitluck S."/>
            <person name="Liolios K."/>
            <person name="Pagani I."/>
            <person name="Ivanova N."/>
            <person name="Mavromatis K."/>
            <person name="Pati A."/>
            <person name="Tapia R."/>
            <person name="Han C."/>
            <person name="Goodwin L."/>
            <person name="Chen A."/>
            <person name="Palaniappan K."/>
            <person name="Land M."/>
            <person name="Hauser L."/>
            <person name="Chang Y.J."/>
            <person name="Jeffries C.D."/>
            <person name="Rohde M."/>
            <person name="Goker M."/>
            <person name="Tindall B.J."/>
            <person name="Detter J.C."/>
            <person name="Woyke T."/>
            <person name="Bristow J."/>
            <person name="Eisen J.A."/>
            <person name="Markowitz V."/>
            <person name="Hugenholtz P."/>
            <person name="Klenk H.P."/>
            <person name="Kyrpides N.C."/>
        </authorList>
    </citation>
    <scope>NUCLEOTIDE SEQUENCE [LARGE SCALE GENOMIC DNA]</scope>
    <source>
        <strain evidence="3">DSM 17132 / JCM 16389 / KACC 11308 / NBRC 106382 / 4M15</strain>
    </source>
</reference>
<gene>
    <name evidence="2" type="ordered locus">Lbys_2788</name>
</gene>
<keyword evidence="3" id="KW-1185">Reference proteome</keyword>
<dbReference type="OrthoDB" id="9791657at2"/>
<dbReference type="STRING" id="649349.Lbys_2788"/>
<sequence length="270" mass="30910">MTHHTLKLKKPLAIIDLETTGVNITRDRIVEICIAKANLDGTVETRTKKVNPTIPIPLETSLIHGIYDEDVANEPTFKQLARSLAQFLEGCDLAGFNSNRFDIPMLVEEFLRVDSNLFDIKNRKLIDVQRIFHLMEPRTLSAAYKFYCQKTLENAHSAEADTLATLEVLCAQVERYEGVTIKDDKGVEYEPVKNDIDELHKLTSSTLVDFAQRMTLDKNGEVVFNFGKNAGKRVVDVLEKEPQYYDWIMNSDFPLDTKRKLTEIKLKMKK</sequence>
<keyword evidence="2" id="KW-0269">Exonuclease</keyword>
<dbReference type="GO" id="GO:0005829">
    <property type="term" value="C:cytosol"/>
    <property type="evidence" value="ECO:0007669"/>
    <property type="project" value="TreeGrafter"/>
</dbReference>